<gene>
    <name evidence="1" type="ORF">RND71_027707</name>
</gene>
<keyword evidence="2" id="KW-1185">Reference proteome</keyword>
<dbReference type="AlphaFoldDB" id="A0AAE1RJB5"/>
<dbReference type="EMBL" id="JAVYJV010000015">
    <property type="protein sequence ID" value="KAK4352189.1"/>
    <property type="molecule type" value="Genomic_DNA"/>
</dbReference>
<proteinExistence type="predicted"/>
<protein>
    <submittedName>
        <fullName evidence="1">Uncharacterized protein</fullName>
    </submittedName>
</protein>
<sequence>MEILVLDVLSWNMSCVTPFAFTKYFVSRFCKENSRKHNTRMKLLKSSGVCLEYGNFSGAKASGRIDMKMSHNRVSVRPPKYQ</sequence>
<reference evidence="1" key="1">
    <citation type="submission" date="2023-12" db="EMBL/GenBank/DDBJ databases">
        <title>Genome assembly of Anisodus tanguticus.</title>
        <authorList>
            <person name="Wang Y.-J."/>
        </authorList>
    </citation>
    <scope>NUCLEOTIDE SEQUENCE</scope>
    <source>
        <strain evidence="1">KB-2021</strain>
        <tissue evidence="1">Leaf</tissue>
    </source>
</reference>
<organism evidence="1 2">
    <name type="scientific">Anisodus tanguticus</name>
    <dbReference type="NCBI Taxonomy" id="243964"/>
    <lineage>
        <taxon>Eukaryota</taxon>
        <taxon>Viridiplantae</taxon>
        <taxon>Streptophyta</taxon>
        <taxon>Embryophyta</taxon>
        <taxon>Tracheophyta</taxon>
        <taxon>Spermatophyta</taxon>
        <taxon>Magnoliopsida</taxon>
        <taxon>eudicotyledons</taxon>
        <taxon>Gunneridae</taxon>
        <taxon>Pentapetalae</taxon>
        <taxon>asterids</taxon>
        <taxon>lamiids</taxon>
        <taxon>Solanales</taxon>
        <taxon>Solanaceae</taxon>
        <taxon>Solanoideae</taxon>
        <taxon>Hyoscyameae</taxon>
        <taxon>Anisodus</taxon>
    </lineage>
</organism>
<name>A0AAE1RJB5_9SOLA</name>
<evidence type="ECO:0000313" key="2">
    <source>
        <dbReference type="Proteomes" id="UP001291623"/>
    </source>
</evidence>
<dbReference type="Proteomes" id="UP001291623">
    <property type="component" value="Unassembled WGS sequence"/>
</dbReference>
<accession>A0AAE1RJB5</accession>
<dbReference type="Gene3D" id="1.10.472.10">
    <property type="entry name" value="Cyclin-like"/>
    <property type="match status" value="1"/>
</dbReference>
<evidence type="ECO:0000313" key="1">
    <source>
        <dbReference type="EMBL" id="KAK4352189.1"/>
    </source>
</evidence>
<comment type="caution">
    <text evidence="1">The sequence shown here is derived from an EMBL/GenBank/DDBJ whole genome shotgun (WGS) entry which is preliminary data.</text>
</comment>